<feature type="region of interest" description="Disordered" evidence="2">
    <location>
        <begin position="25"/>
        <end position="51"/>
    </location>
</feature>
<dbReference type="OrthoDB" id="3297424at2"/>
<organism evidence="4 5">
    <name type="scientific">Nonomuraea phyllanthi</name>
    <dbReference type="NCBI Taxonomy" id="2219224"/>
    <lineage>
        <taxon>Bacteria</taxon>
        <taxon>Bacillati</taxon>
        <taxon>Actinomycetota</taxon>
        <taxon>Actinomycetes</taxon>
        <taxon>Streptosporangiales</taxon>
        <taxon>Streptosporangiaceae</taxon>
        <taxon>Nonomuraea</taxon>
    </lineage>
</organism>
<dbReference type="Gene3D" id="2.60.40.200">
    <property type="entry name" value="Superoxide dismutase, copper/zinc binding domain"/>
    <property type="match status" value="1"/>
</dbReference>
<name>A0A5C4WEL6_9ACTN</name>
<dbReference type="GO" id="GO:0046872">
    <property type="term" value="F:metal ion binding"/>
    <property type="evidence" value="ECO:0007669"/>
    <property type="project" value="InterPro"/>
</dbReference>
<reference evidence="4 5" key="1">
    <citation type="submission" date="2019-10" db="EMBL/GenBank/DDBJ databases">
        <title>Nonomuraea sp. nov., isolated from Phyllanthus amarus.</title>
        <authorList>
            <person name="Klykleung N."/>
            <person name="Tanasupawat S."/>
        </authorList>
    </citation>
    <scope>NUCLEOTIDE SEQUENCE [LARGE SCALE GENOMIC DNA]</scope>
    <source>
        <strain evidence="4 5">PA1-10</strain>
    </source>
</reference>
<gene>
    <name evidence="4" type="ORF">FH608_019835</name>
</gene>
<evidence type="ECO:0000256" key="1">
    <source>
        <dbReference type="ARBA" id="ARBA00010457"/>
    </source>
</evidence>
<dbReference type="Proteomes" id="UP000312512">
    <property type="component" value="Unassembled WGS sequence"/>
</dbReference>
<dbReference type="GO" id="GO:0006801">
    <property type="term" value="P:superoxide metabolic process"/>
    <property type="evidence" value="ECO:0007669"/>
    <property type="project" value="InterPro"/>
</dbReference>
<sequence>MEGFMRVPALLLIMLTAACAGGPPASPQGFAADPSEAPPTGGIKLSGSGEFTTSDTSAIVYDRKLAPKGAQASATVESSDNTTRTSLVVEGMLPNHHYGAHLHKKPCGTKPDAAGPHYQHVPGEVSPKSEVWLDLTTNGEGAGRATARNDWALDPGELPRSLVIHAKATKTAGPQVGEAGARVACLTLKKAS</sequence>
<feature type="chain" id="PRO_5039323745" evidence="3">
    <location>
        <begin position="21"/>
        <end position="192"/>
    </location>
</feature>
<proteinExistence type="inferred from homology"/>
<comment type="caution">
    <text evidence="4">The sequence shown here is derived from an EMBL/GenBank/DDBJ whole genome shotgun (WGS) entry which is preliminary data.</text>
</comment>
<dbReference type="InterPro" id="IPR036423">
    <property type="entry name" value="SOD-like_Cu/Zn_dom_sf"/>
</dbReference>
<evidence type="ECO:0000256" key="2">
    <source>
        <dbReference type="SAM" id="MobiDB-lite"/>
    </source>
</evidence>
<dbReference type="PROSITE" id="PS51257">
    <property type="entry name" value="PROKAR_LIPOPROTEIN"/>
    <property type="match status" value="1"/>
</dbReference>
<accession>A0A5P9Z121</accession>
<dbReference type="SUPFAM" id="SSF49329">
    <property type="entry name" value="Cu,Zn superoxide dismutase-like"/>
    <property type="match status" value="1"/>
</dbReference>
<keyword evidence="3" id="KW-0732">Signal</keyword>
<comment type="similarity">
    <text evidence="1">Belongs to the Cu-Zn superoxide dismutase family.</text>
</comment>
<evidence type="ECO:0000313" key="5">
    <source>
        <dbReference type="Proteomes" id="UP000312512"/>
    </source>
</evidence>
<accession>A0A5C4WEL6</accession>
<evidence type="ECO:0000256" key="3">
    <source>
        <dbReference type="SAM" id="SignalP"/>
    </source>
</evidence>
<evidence type="ECO:0000313" key="4">
    <source>
        <dbReference type="EMBL" id="KAB8193487.1"/>
    </source>
</evidence>
<dbReference type="EMBL" id="VDLX02000007">
    <property type="protein sequence ID" value="KAB8193487.1"/>
    <property type="molecule type" value="Genomic_DNA"/>
</dbReference>
<keyword evidence="5" id="KW-1185">Reference proteome</keyword>
<dbReference type="AlphaFoldDB" id="A0A5C4WEL6"/>
<dbReference type="InterPro" id="IPR001424">
    <property type="entry name" value="SOD_Cu_Zn_dom"/>
</dbReference>
<dbReference type="Pfam" id="PF00080">
    <property type="entry name" value="Sod_Cu"/>
    <property type="match status" value="1"/>
</dbReference>
<protein>
    <submittedName>
        <fullName evidence="4">Superoxide dismutase</fullName>
    </submittedName>
</protein>
<feature type="signal peptide" evidence="3">
    <location>
        <begin position="1"/>
        <end position="20"/>
    </location>
</feature>